<dbReference type="Gene3D" id="1.10.30.50">
    <property type="match status" value="1"/>
</dbReference>
<dbReference type="GO" id="GO:0004519">
    <property type="term" value="F:endonuclease activity"/>
    <property type="evidence" value="ECO:0007669"/>
    <property type="project" value="InterPro"/>
</dbReference>
<dbReference type="CDD" id="cd00085">
    <property type="entry name" value="HNHc"/>
    <property type="match status" value="1"/>
</dbReference>
<reference evidence="3" key="1">
    <citation type="journal article" date="2020" name="Nature">
        <title>Giant virus diversity and host interactions through global metagenomics.</title>
        <authorList>
            <person name="Schulz F."/>
            <person name="Roux S."/>
            <person name="Paez-Espino D."/>
            <person name="Jungbluth S."/>
            <person name="Walsh D.A."/>
            <person name="Denef V.J."/>
            <person name="McMahon K.D."/>
            <person name="Konstantinidis K.T."/>
            <person name="Eloe-Fadrosh E.A."/>
            <person name="Kyrpides N.C."/>
            <person name="Woyke T."/>
        </authorList>
    </citation>
    <scope>NUCLEOTIDE SEQUENCE</scope>
    <source>
        <strain evidence="3">GVMAG-S-1103017-68</strain>
    </source>
</reference>
<name>A0A6C0KCS0_9ZZZZ</name>
<protein>
    <recommendedName>
        <fullName evidence="2">HNH nuclease domain-containing protein</fullName>
    </recommendedName>
</protein>
<feature type="region of interest" description="Disordered" evidence="1">
    <location>
        <begin position="445"/>
        <end position="464"/>
    </location>
</feature>
<evidence type="ECO:0000256" key="1">
    <source>
        <dbReference type="SAM" id="MobiDB-lite"/>
    </source>
</evidence>
<organism evidence="3">
    <name type="scientific">viral metagenome</name>
    <dbReference type="NCBI Taxonomy" id="1070528"/>
    <lineage>
        <taxon>unclassified sequences</taxon>
        <taxon>metagenomes</taxon>
        <taxon>organismal metagenomes</taxon>
    </lineage>
</organism>
<accession>A0A6C0KCS0</accession>
<proteinExistence type="predicted"/>
<evidence type="ECO:0000313" key="3">
    <source>
        <dbReference type="EMBL" id="QHU15499.1"/>
    </source>
</evidence>
<dbReference type="AlphaFoldDB" id="A0A6C0KCS0"/>
<dbReference type="GO" id="GO:0008270">
    <property type="term" value="F:zinc ion binding"/>
    <property type="evidence" value="ECO:0007669"/>
    <property type="project" value="InterPro"/>
</dbReference>
<feature type="domain" description="HNH nuclease" evidence="2">
    <location>
        <begin position="135"/>
        <end position="188"/>
    </location>
</feature>
<dbReference type="Pfam" id="PF01844">
    <property type="entry name" value="HNH"/>
    <property type="match status" value="1"/>
</dbReference>
<evidence type="ECO:0000259" key="2">
    <source>
        <dbReference type="SMART" id="SM00507"/>
    </source>
</evidence>
<dbReference type="InterPro" id="IPR002711">
    <property type="entry name" value="HNH"/>
</dbReference>
<dbReference type="EMBL" id="MN740862">
    <property type="protein sequence ID" value="QHU15499.1"/>
    <property type="molecule type" value="Genomic_DNA"/>
</dbReference>
<dbReference type="SMART" id="SM00507">
    <property type="entry name" value="HNHc"/>
    <property type="match status" value="1"/>
</dbReference>
<sequence>MPEIDDSLEPLCEIVPDSKTVMTLCRDIEIGLYEGAPHQRPCRWPMRLFELLIITITRQLPMAPIHMCEHARGPNSRGGARPLEVNDGGHRLRGIFAYRNNEFAMPIRDPKTEKFANVYYSWTPLTPGPRKPFNDREKIHILMENGAKCAGCEAPASLSFEFDHVVPLWKGGEHTVENAQTLCTACHAAKTANESGERARCSVGTASDRAMTDAERHRFDNYSVQIVTYKNYTCSAPEVHRLIFRQVQNGVTMNTNDRIFAQSSNAFLQFVEKSLVDIAKTRWVQMLCATVNRVSMEPQDFWNIRKSECNIYQVAEGLFRGVLKSHGAGEQYVPGSCSLRGGAVDPACHDEVTRDSHLRPFARLVVDTCTVINAAAPGRIVRYEDFAIVMHACNSGSDFFSRATAVANRLSLASLIDIWAETKSMRPHDVQEKLRQLKSAVDTACDNNEREQQAAKRPCVQNSK</sequence>
<dbReference type="GO" id="GO:0003676">
    <property type="term" value="F:nucleic acid binding"/>
    <property type="evidence" value="ECO:0007669"/>
    <property type="project" value="InterPro"/>
</dbReference>
<dbReference type="InterPro" id="IPR003615">
    <property type="entry name" value="HNH_nuc"/>
</dbReference>